<dbReference type="PANTHER" id="PTHR33064">
    <property type="entry name" value="POL PROTEIN"/>
    <property type="match status" value="1"/>
</dbReference>
<dbReference type="SUPFAM" id="SSF56672">
    <property type="entry name" value="DNA/RNA polymerases"/>
    <property type="match status" value="1"/>
</dbReference>
<name>A0A6P9EGN4_JUGRE</name>
<dbReference type="Pfam" id="PF17919">
    <property type="entry name" value="RT_RNaseH_2"/>
    <property type="match status" value="1"/>
</dbReference>
<dbReference type="RefSeq" id="XP_035546639.1">
    <property type="nucleotide sequence ID" value="XM_035690746.1"/>
</dbReference>
<keyword evidence="3" id="KW-1185">Reference proteome</keyword>
<dbReference type="InterPro" id="IPR043502">
    <property type="entry name" value="DNA/RNA_pol_sf"/>
</dbReference>
<dbReference type="Proteomes" id="UP000235220">
    <property type="component" value="Chromosome 1"/>
</dbReference>
<dbReference type="InterPro" id="IPR043128">
    <property type="entry name" value="Rev_trsase/Diguanyl_cyclase"/>
</dbReference>
<evidence type="ECO:0000259" key="2">
    <source>
        <dbReference type="Pfam" id="PF17919"/>
    </source>
</evidence>
<reference evidence="4" key="1">
    <citation type="submission" date="2025-08" db="UniProtKB">
        <authorList>
            <consortium name="RefSeq"/>
        </authorList>
    </citation>
    <scope>IDENTIFICATION</scope>
    <source>
        <tissue evidence="4">Leaves</tissue>
    </source>
</reference>
<evidence type="ECO:0000313" key="3">
    <source>
        <dbReference type="Proteomes" id="UP000235220"/>
    </source>
</evidence>
<proteinExistence type="predicted"/>
<dbReference type="PANTHER" id="PTHR33064:SF37">
    <property type="entry name" value="RIBONUCLEASE H"/>
    <property type="match status" value="1"/>
</dbReference>
<dbReference type="InterPro" id="IPR000477">
    <property type="entry name" value="RT_dom"/>
</dbReference>
<dbReference type="InterPro" id="IPR041577">
    <property type="entry name" value="RT_RNaseH_2"/>
</dbReference>
<dbReference type="FunFam" id="3.30.70.270:FF:000020">
    <property type="entry name" value="Transposon Tf2-6 polyprotein-like Protein"/>
    <property type="match status" value="1"/>
</dbReference>
<feature type="domain" description="Reverse transcriptase" evidence="1">
    <location>
        <begin position="3"/>
        <end position="68"/>
    </location>
</feature>
<dbReference type="Pfam" id="PF00078">
    <property type="entry name" value="RVT_1"/>
    <property type="match status" value="1"/>
</dbReference>
<evidence type="ECO:0000259" key="1">
    <source>
        <dbReference type="Pfam" id="PF00078"/>
    </source>
</evidence>
<dbReference type="KEGG" id="jre:118348667"/>
<gene>
    <name evidence="4" type="primary">LOC118348667</name>
</gene>
<feature type="domain" description="Reverse transcriptase/retrotransposon-derived protein RNase H-like" evidence="2">
    <location>
        <begin position="131"/>
        <end position="171"/>
    </location>
</feature>
<evidence type="ECO:0000313" key="4">
    <source>
        <dbReference type="RefSeq" id="XP_035546639.1"/>
    </source>
</evidence>
<dbReference type="AlphaFoldDB" id="A0A6P9EGN4"/>
<dbReference type="InParanoid" id="A0A6P9EGN4"/>
<dbReference type="Gene3D" id="3.30.70.270">
    <property type="match status" value="2"/>
</dbReference>
<dbReference type="OrthoDB" id="415724at2759"/>
<dbReference type="GeneID" id="118348667"/>
<accession>A0A6P9EGN4</accession>
<protein>
    <submittedName>
        <fullName evidence="4">Uncharacterized mitochondrial protein AtMg00860-like</fullName>
    </submittedName>
</protein>
<organism evidence="3 4">
    <name type="scientific">Juglans regia</name>
    <name type="common">English walnut</name>
    <dbReference type="NCBI Taxonomy" id="51240"/>
    <lineage>
        <taxon>Eukaryota</taxon>
        <taxon>Viridiplantae</taxon>
        <taxon>Streptophyta</taxon>
        <taxon>Embryophyta</taxon>
        <taxon>Tracheophyta</taxon>
        <taxon>Spermatophyta</taxon>
        <taxon>Magnoliopsida</taxon>
        <taxon>eudicotyledons</taxon>
        <taxon>Gunneridae</taxon>
        <taxon>Pentapetalae</taxon>
        <taxon>rosids</taxon>
        <taxon>fabids</taxon>
        <taxon>Fagales</taxon>
        <taxon>Juglandaceae</taxon>
        <taxon>Juglans</taxon>
    </lineage>
</organism>
<dbReference type="InterPro" id="IPR051320">
    <property type="entry name" value="Viral_Replic_Matur_Polypro"/>
</dbReference>
<sequence>MTNRVFRTYLDSFVIVFFDDILIYSKSEREHRQHPCLALERLREHKLYAKFSKCEFRLKEVRFLGHVISSEGVSVDPNKVEIVVDWKRLTSVHEKRSFLGLAGYYRHFIQGFSKLSGSLTALTRKNVKYVWSKECERSFVELKEMLTTAPVLALPKPHRPYIVFSDVSKLGL</sequence>